<name>A0ABS7VK07_9HYPH</name>
<dbReference type="InterPro" id="IPR018946">
    <property type="entry name" value="PhoD-like_MPP"/>
</dbReference>
<dbReference type="PANTHER" id="PTHR43606">
    <property type="entry name" value="PHOSPHATASE, PUTATIVE (AFU_ORTHOLOGUE AFUA_6G08710)-RELATED"/>
    <property type="match status" value="1"/>
</dbReference>
<keyword evidence="4" id="KW-1185">Reference proteome</keyword>
<dbReference type="Gene3D" id="2.60.40.380">
    <property type="entry name" value="Purple acid phosphatase-like, N-terminal"/>
    <property type="match status" value="1"/>
</dbReference>
<dbReference type="EMBL" id="JAIRBM010000002">
    <property type="protein sequence ID" value="MBZ6075352.1"/>
    <property type="molecule type" value="Genomic_DNA"/>
</dbReference>
<evidence type="ECO:0000259" key="1">
    <source>
        <dbReference type="Pfam" id="PF09423"/>
    </source>
</evidence>
<accession>A0ABS7VK07</accession>
<feature type="domain" description="Phospholipase D N-terminal" evidence="2">
    <location>
        <begin position="41"/>
        <end position="136"/>
    </location>
</feature>
<dbReference type="CDD" id="cd07389">
    <property type="entry name" value="MPP_PhoD"/>
    <property type="match status" value="1"/>
</dbReference>
<dbReference type="InterPro" id="IPR029052">
    <property type="entry name" value="Metallo-depent_PP-like"/>
</dbReference>
<evidence type="ECO:0000313" key="3">
    <source>
        <dbReference type="EMBL" id="MBZ6075352.1"/>
    </source>
</evidence>
<comment type="caution">
    <text evidence="3">The sequence shown here is derived from an EMBL/GenBank/DDBJ whole genome shotgun (WGS) entry which is preliminary data.</text>
</comment>
<dbReference type="Proteomes" id="UP000704176">
    <property type="component" value="Unassembled WGS sequence"/>
</dbReference>
<dbReference type="InterPro" id="IPR032093">
    <property type="entry name" value="PhoD_N"/>
</dbReference>
<feature type="domain" description="PhoD-like phosphatase metallophosphatase" evidence="1">
    <location>
        <begin position="148"/>
        <end position="480"/>
    </location>
</feature>
<evidence type="ECO:0000313" key="4">
    <source>
        <dbReference type="Proteomes" id="UP000704176"/>
    </source>
</evidence>
<protein>
    <submittedName>
        <fullName evidence="3">Alkaline phosphatase D family protein</fullName>
    </submittedName>
</protein>
<dbReference type="RefSeq" id="WP_224311396.1">
    <property type="nucleotide sequence ID" value="NZ_JAIRBM010000002.1"/>
</dbReference>
<organism evidence="3 4">
    <name type="scientific">Microvirga puerhi</name>
    <dbReference type="NCBI Taxonomy" id="2876078"/>
    <lineage>
        <taxon>Bacteria</taxon>
        <taxon>Pseudomonadati</taxon>
        <taxon>Pseudomonadota</taxon>
        <taxon>Alphaproteobacteria</taxon>
        <taxon>Hyphomicrobiales</taxon>
        <taxon>Methylobacteriaceae</taxon>
        <taxon>Microvirga</taxon>
    </lineage>
</organism>
<proteinExistence type="predicted"/>
<dbReference type="InterPro" id="IPR052900">
    <property type="entry name" value="Phospholipid_Metab_Enz"/>
</dbReference>
<evidence type="ECO:0000259" key="2">
    <source>
        <dbReference type="Pfam" id="PF16655"/>
    </source>
</evidence>
<sequence length="513" mass="57136">MNDLTLPRRQFLLTSLGGALAVRPFGILQAAPRLPEDPFTLGVASGAPRPDSVVIWTRLAPKPLEGGGMPDHAVPVDWQVAEDDTFRRVVRKGRATAEPGSAHAVHVTVTGLRPGRWYWYRFKVGQAVSPVGRTRTAPAIGTGADLRFAYASCQQYEQGFFSAYAELARRDLDLIVHLGDYIYESSWGSRHVRKHNGGIPTTLPEFRERYALYKLDPDLQAAHAAFPWLSIWDDHEVANDYTDDRSPVTPDRDQFLKMRAAAYQAYYEHMPMPVSARPHGPQAVIYDEYRFGDMVNLILLDDRQYRSHHACLPGRSASPRVDCPERSSESRTMLGEAQERWVDQALAGTKARWTIVAQQTLMAERDLDPGDGHGFWMDGWDGYAAGRRRLLDSIATHRTPNPVVIGGDVHAFFAADLKRDFHDEKVEVLATEFCGTSITSEGPSAKGIASVRAKNPHIKYARGDKRGFAIVTLNKKRCEVGFEAVANEKERNSPVSRIASFVCLDGRPGVQEA</sequence>
<dbReference type="InterPro" id="IPR038607">
    <property type="entry name" value="PhoD-like_sf"/>
</dbReference>
<dbReference type="Pfam" id="PF09423">
    <property type="entry name" value="PhoD"/>
    <property type="match status" value="1"/>
</dbReference>
<dbReference type="SUPFAM" id="SSF56300">
    <property type="entry name" value="Metallo-dependent phosphatases"/>
    <property type="match status" value="1"/>
</dbReference>
<dbReference type="PANTHER" id="PTHR43606:SF2">
    <property type="entry name" value="ALKALINE PHOSPHATASE FAMILY PROTEIN (AFU_ORTHOLOGUE AFUA_5G03860)"/>
    <property type="match status" value="1"/>
</dbReference>
<dbReference type="Gene3D" id="3.60.21.70">
    <property type="entry name" value="PhoD-like phosphatase"/>
    <property type="match status" value="1"/>
</dbReference>
<gene>
    <name evidence="3" type="ORF">K9B37_03465</name>
</gene>
<dbReference type="Pfam" id="PF16655">
    <property type="entry name" value="PhoD_N"/>
    <property type="match status" value="1"/>
</dbReference>
<reference evidence="3 4" key="1">
    <citation type="submission" date="2021-09" db="EMBL/GenBank/DDBJ databases">
        <title>The complete genome sequence of a new microorganism.</title>
        <authorList>
            <person name="Zi Z."/>
        </authorList>
    </citation>
    <scope>NUCLEOTIDE SEQUENCE [LARGE SCALE GENOMIC DNA]</scope>
    <source>
        <strain evidence="3 4">WGZ8</strain>
    </source>
</reference>